<keyword evidence="1" id="KW-0472">Membrane</keyword>
<evidence type="ECO:0000313" key="2">
    <source>
        <dbReference type="EMBL" id="JAD96480.1"/>
    </source>
</evidence>
<sequence>MVSRGKLFRLYFLLFVLLFCLFHLVC</sequence>
<reference evidence="2" key="1">
    <citation type="submission" date="2014-09" db="EMBL/GenBank/DDBJ databases">
        <authorList>
            <person name="Magalhaes I.L.F."/>
            <person name="Oliveira U."/>
            <person name="Santos F.R."/>
            <person name="Vidigal T.H.D.A."/>
            <person name="Brescovit A.D."/>
            <person name="Santos A.J."/>
        </authorList>
    </citation>
    <scope>NUCLEOTIDE SEQUENCE</scope>
    <source>
        <tissue evidence="2">Shoot tissue taken approximately 20 cm above the soil surface</tissue>
    </source>
</reference>
<reference evidence="2" key="2">
    <citation type="journal article" date="2015" name="Data Brief">
        <title>Shoot transcriptome of the giant reed, Arundo donax.</title>
        <authorList>
            <person name="Barrero R.A."/>
            <person name="Guerrero F.D."/>
            <person name="Moolhuijzen P."/>
            <person name="Goolsby J.A."/>
            <person name="Tidwell J."/>
            <person name="Bellgard S.E."/>
            <person name="Bellgard M.I."/>
        </authorList>
    </citation>
    <scope>NUCLEOTIDE SEQUENCE</scope>
    <source>
        <tissue evidence="2">Shoot tissue taken approximately 20 cm above the soil surface</tissue>
    </source>
</reference>
<proteinExistence type="predicted"/>
<evidence type="ECO:0000256" key="1">
    <source>
        <dbReference type="SAM" id="Phobius"/>
    </source>
</evidence>
<keyword evidence="1" id="KW-0812">Transmembrane</keyword>
<protein>
    <submittedName>
        <fullName evidence="2">Uncharacterized protein</fullName>
    </submittedName>
</protein>
<dbReference type="AlphaFoldDB" id="A0A0A9EF15"/>
<name>A0A0A9EF15_ARUDO</name>
<organism evidence="2">
    <name type="scientific">Arundo donax</name>
    <name type="common">Giant reed</name>
    <name type="synonym">Donax arundinaceus</name>
    <dbReference type="NCBI Taxonomy" id="35708"/>
    <lineage>
        <taxon>Eukaryota</taxon>
        <taxon>Viridiplantae</taxon>
        <taxon>Streptophyta</taxon>
        <taxon>Embryophyta</taxon>
        <taxon>Tracheophyta</taxon>
        <taxon>Spermatophyta</taxon>
        <taxon>Magnoliopsida</taxon>
        <taxon>Liliopsida</taxon>
        <taxon>Poales</taxon>
        <taxon>Poaceae</taxon>
        <taxon>PACMAD clade</taxon>
        <taxon>Arundinoideae</taxon>
        <taxon>Arundineae</taxon>
        <taxon>Arundo</taxon>
    </lineage>
</organism>
<accession>A0A0A9EF15</accession>
<dbReference type="EMBL" id="GBRH01201415">
    <property type="protein sequence ID" value="JAD96480.1"/>
    <property type="molecule type" value="Transcribed_RNA"/>
</dbReference>
<keyword evidence="1" id="KW-1133">Transmembrane helix</keyword>
<feature type="transmembrane region" description="Helical" evidence="1">
    <location>
        <begin position="7"/>
        <end position="25"/>
    </location>
</feature>